<reference evidence="4" key="1">
    <citation type="submission" date="2022-03" db="EMBL/GenBank/DDBJ databases">
        <authorList>
            <person name="Martin C."/>
        </authorList>
    </citation>
    <scope>NUCLEOTIDE SEQUENCE</scope>
</reference>
<organism evidence="4 5">
    <name type="scientific">Owenia fusiformis</name>
    <name type="common">Polychaete worm</name>
    <dbReference type="NCBI Taxonomy" id="6347"/>
    <lineage>
        <taxon>Eukaryota</taxon>
        <taxon>Metazoa</taxon>
        <taxon>Spiralia</taxon>
        <taxon>Lophotrochozoa</taxon>
        <taxon>Annelida</taxon>
        <taxon>Polychaeta</taxon>
        <taxon>Sedentaria</taxon>
        <taxon>Canalipalpata</taxon>
        <taxon>Sabellida</taxon>
        <taxon>Oweniida</taxon>
        <taxon>Oweniidae</taxon>
        <taxon>Owenia</taxon>
    </lineage>
</organism>
<dbReference type="GO" id="GO:0046982">
    <property type="term" value="F:protein heterodimerization activity"/>
    <property type="evidence" value="ECO:0007669"/>
    <property type="project" value="InterPro"/>
</dbReference>
<evidence type="ECO:0000256" key="1">
    <source>
        <dbReference type="ARBA" id="ARBA00007980"/>
    </source>
</evidence>
<dbReference type="InterPro" id="IPR005651">
    <property type="entry name" value="Trm112-like"/>
</dbReference>
<dbReference type="GO" id="GO:0030488">
    <property type="term" value="P:tRNA methylation"/>
    <property type="evidence" value="ECO:0007669"/>
    <property type="project" value="TreeGrafter"/>
</dbReference>
<dbReference type="Gene3D" id="2.20.25.10">
    <property type="match status" value="1"/>
</dbReference>
<keyword evidence="5" id="KW-1185">Reference proteome</keyword>
<dbReference type="CDD" id="cd21089">
    <property type="entry name" value="Trm112-like"/>
    <property type="match status" value="1"/>
</dbReference>
<dbReference type="OrthoDB" id="2187549at2759"/>
<dbReference type="PANTHER" id="PTHR12773:SF0">
    <property type="entry name" value="MULTIFUNCTIONAL METHYLTRANSFERASE SUBUNIT TRM112-LIKE PROTEIN"/>
    <property type="match status" value="1"/>
</dbReference>
<proteinExistence type="inferred from homology"/>
<sequence>MFFTKLLKMNLFTHNMLTSNIIKGVTKGYPLGIEATEVKTSEREFNPDFIGRMIPRLEWPAVVEGAKMLGQDAVPEEVPSDYETNEEFLKQAHRLLLEVTVQEGNLICPESGRKFPITNGIANMLLKEDET</sequence>
<dbReference type="EMBL" id="CAIIXF020000005">
    <property type="protein sequence ID" value="CAH1784752.1"/>
    <property type="molecule type" value="Genomic_DNA"/>
</dbReference>
<dbReference type="GO" id="GO:0070476">
    <property type="term" value="P:rRNA (guanine-N7)-methylation"/>
    <property type="evidence" value="ECO:0007669"/>
    <property type="project" value="TreeGrafter"/>
</dbReference>
<name>A0A8J1T6H3_OWEFU</name>
<protein>
    <recommendedName>
        <fullName evidence="2">Multifunctional methyltransferase subunit TRM112-like protein</fullName>
    </recommendedName>
    <alternativeName>
        <fullName evidence="3">tRNA methyltransferase 112 homolog</fullName>
    </alternativeName>
</protein>
<dbReference type="AlphaFoldDB" id="A0A8J1T6H3"/>
<dbReference type="SUPFAM" id="SSF158997">
    <property type="entry name" value="Trm112p-like"/>
    <property type="match status" value="1"/>
</dbReference>
<dbReference type="InterPro" id="IPR039127">
    <property type="entry name" value="Trm112"/>
</dbReference>
<dbReference type="PANTHER" id="PTHR12773">
    <property type="entry name" value="UPF0315 PROTEIN-RELATED"/>
    <property type="match status" value="1"/>
</dbReference>
<dbReference type="Pfam" id="PF03966">
    <property type="entry name" value="Trm112p"/>
    <property type="match status" value="1"/>
</dbReference>
<dbReference type="Proteomes" id="UP000749559">
    <property type="component" value="Unassembled WGS sequence"/>
</dbReference>
<evidence type="ECO:0000313" key="5">
    <source>
        <dbReference type="Proteomes" id="UP000749559"/>
    </source>
</evidence>
<evidence type="ECO:0000313" key="4">
    <source>
        <dbReference type="EMBL" id="CAH1784752.1"/>
    </source>
</evidence>
<gene>
    <name evidence="4" type="ORF">OFUS_LOCUS10892</name>
</gene>
<evidence type="ECO:0000256" key="3">
    <source>
        <dbReference type="ARBA" id="ARBA00030516"/>
    </source>
</evidence>
<comment type="caution">
    <text evidence="4">The sequence shown here is derived from an EMBL/GenBank/DDBJ whole genome shotgun (WGS) entry which is preliminary data.</text>
</comment>
<comment type="similarity">
    <text evidence="1">Belongs to the TRM112 family.</text>
</comment>
<evidence type="ECO:0000256" key="2">
    <source>
        <dbReference type="ARBA" id="ARBA00019989"/>
    </source>
</evidence>
<accession>A0A8J1T6H3</accession>